<dbReference type="Pfam" id="PF00646">
    <property type="entry name" value="F-box"/>
    <property type="match status" value="1"/>
</dbReference>
<dbReference type="NCBIfam" id="TIGR01640">
    <property type="entry name" value="F_box_assoc_1"/>
    <property type="match status" value="1"/>
</dbReference>
<evidence type="ECO:0000313" key="4">
    <source>
        <dbReference type="Proteomes" id="UP001419268"/>
    </source>
</evidence>
<dbReference type="InterPro" id="IPR006527">
    <property type="entry name" value="F-box-assoc_dom_typ1"/>
</dbReference>
<accession>A0AAP0E2P5</accession>
<dbReference type="InterPro" id="IPR036047">
    <property type="entry name" value="F-box-like_dom_sf"/>
</dbReference>
<keyword evidence="1" id="KW-0472">Membrane</keyword>
<keyword evidence="1" id="KW-0812">Transmembrane</keyword>
<gene>
    <name evidence="3" type="ORF">Scep_030566</name>
</gene>
<dbReference type="SMART" id="SM00256">
    <property type="entry name" value="FBOX"/>
    <property type="match status" value="1"/>
</dbReference>
<dbReference type="Proteomes" id="UP001419268">
    <property type="component" value="Unassembled WGS sequence"/>
</dbReference>
<proteinExistence type="predicted"/>
<organism evidence="3 4">
    <name type="scientific">Stephania cephalantha</name>
    <dbReference type="NCBI Taxonomy" id="152367"/>
    <lineage>
        <taxon>Eukaryota</taxon>
        <taxon>Viridiplantae</taxon>
        <taxon>Streptophyta</taxon>
        <taxon>Embryophyta</taxon>
        <taxon>Tracheophyta</taxon>
        <taxon>Spermatophyta</taxon>
        <taxon>Magnoliopsida</taxon>
        <taxon>Ranunculales</taxon>
        <taxon>Menispermaceae</taxon>
        <taxon>Menispermoideae</taxon>
        <taxon>Cissampelideae</taxon>
        <taxon>Stephania</taxon>
    </lineage>
</organism>
<evidence type="ECO:0000259" key="2">
    <source>
        <dbReference type="SMART" id="SM00256"/>
    </source>
</evidence>
<dbReference type="AlphaFoldDB" id="A0AAP0E2P5"/>
<dbReference type="PANTHER" id="PTHR31672">
    <property type="entry name" value="BNACNNG10540D PROTEIN"/>
    <property type="match status" value="1"/>
</dbReference>
<keyword evidence="4" id="KW-1185">Reference proteome</keyword>
<dbReference type="SUPFAM" id="SSF81383">
    <property type="entry name" value="F-box domain"/>
    <property type="match status" value="1"/>
</dbReference>
<protein>
    <recommendedName>
        <fullName evidence="2">F-box domain-containing protein</fullName>
    </recommendedName>
</protein>
<keyword evidence="1" id="KW-1133">Transmembrane helix</keyword>
<feature type="transmembrane region" description="Helical" evidence="1">
    <location>
        <begin position="197"/>
        <end position="218"/>
    </location>
</feature>
<dbReference type="InterPro" id="IPR050796">
    <property type="entry name" value="SCF_F-box_component"/>
</dbReference>
<comment type="caution">
    <text evidence="3">The sequence shown here is derived from an EMBL/GenBank/DDBJ whole genome shotgun (WGS) entry which is preliminary data.</text>
</comment>
<dbReference type="InterPro" id="IPR001810">
    <property type="entry name" value="F-box_dom"/>
</dbReference>
<sequence>MVVRLGVQGQIVNKIFSMKKKKKMWTSRNSTKRTKIFSEDALTHYDIDEESGYSSTIPEDLLLYGILFRLPAKVLFKFKLVCKYWNNLITHCDSHFAALHNRHAKTIPSNSCFLSVSQKKGIISATYDDNLHFKIPSPDPFLSFSGSANGLLYGYPNYSDYPESGIIIWNPITKQSVTIPKSKRRFLNLALAMDDDFGFAIVGIVITYISSFWVSYLFEVYSSKTREWRRVPNVELLLPREEQFELRNAVYSKGKVYWCLMRHIVWFDVEEETVAGIIPCLSEESGPAYCDWVEIGVCNDGELSCSILTGEGDIDIWLLRTNKRKDDHEFEWVKKHHVETREIFKKNWDLVSRFCYKAKIHTVSELVEVVTREHPIIPLPYLDGDLVWFWMILEVGSKVNHKKRKKLDLKGKLFSINLRNQELKVFNRLKFELHPSIPFLPSLLPCPT</sequence>
<evidence type="ECO:0000313" key="3">
    <source>
        <dbReference type="EMBL" id="KAK9084095.1"/>
    </source>
</evidence>
<dbReference type="EMBL" id="JBBNAG010000013">
    <property type="protein sequence ID" value="KAK9084095.1"/>
    <property type="molecule type" value="Genomic_DNA"/>
</dbReference>
<reference evidence="3 4" key="1">
    <citation type="submission" date="2024-01" db="EMBL/GenBank/DDBJ databases">
        <title>Genome assemblies of Stephania.</title>
        <authorList>
            <person name="Yang L."/>
        </authorList>
    </citation>
    <scope>NUCLEOTIDE SEQUENCE [LARGE SCALE GENOMIC DNA]</scope>
    <source>
        <strain evidence="3">JXDWG</strain>
        <tissue evidence="3">Leaf</tissue>
    </source>
</reference>
<evidence type="ECO:0000256" key="1">
    <source>
        <dbReference type="SAM" id="Phobius"/>
    </source>
</evidence>
<dbReference type="InterPro" id="IPR017451">
    <property type="entry name" value="F-box-assoc_interact_dom"/>
</dbReference>
<dbReference type="Pfam" id="PF07734">
    <property type="entry name" value="FBA_1"/>
    <property type="match status" value="1"/>
</dbReference>
<name>A0AAP0E2P5_9MAGN</name>
<feature type="domain" description="F-box" evidence="2">
    <location>
        <begin position="57"/>
        <end position="98"/>
    </location>
</feature>